<keyword evidence="1" id="KW-0503">Monooxygenase</keyword>
<dbReference type="AlphaFoldDB" id="A0A7R9FUL4"/>
<dbReference type="InterPro" id="IPR036396">
    <property type="entry name" value="Cyt_P450_sf"/>
</dbReference>
<dbReference type="EMBL" id="LR935443">
    <property type="protein sequence ID" value="CAD7255582.1"/>
    <property type="molecule type" value="Genomic_DNA"/>
</dbReference>
<dbReference type="SUPFAM" id="SSF48264">
    <property type="entry name" value="Cytochrome P450"/>
    <property type="match status" value="1"/>
</dbReference>
<dbReference type="GO" id="GO:0004497">
    <property type="term" value="F:monooxygenase activity"/>
    <property type="evidence" value="ECO:0007669"/>
    <property type="project" value="UniProtKB-KW"/>
</dbReference>
<feature type="non-terminal residue" evidence="3">
    <location>
        <position position="1"/>
    </location>
</feature>
<dbReference type="GO" id="GO:0016705">
    <property type="term" value="F:oxidoreductase activity, acting on paired donors, with incorporation or reduction of molecular oxygen"/>
    <property type="evidence" value="ECO:0007669"/>
    <property type="project" value="InterPro"/>
</dbReference>
<dbReference type="GO" id="GO:0020037">
    <property type="term" value="F:heme binding"/>
    <property type="evidence" value="ECO:0007669"/>
    <property type="project" value="InterPro"/>
</dbReference>
<dbReference type="Gene3D" id="1.10.630.10">
    <property type="entry name" value="Cytochrome P450"/>
    <property type="match status" value="1"/>
</dbReference>
<proteinExistence type="predicted"/>
<keyword evidence="4" id="KW-1185">Reference proteome</keyword>
<evidence type="ECO:0000256" key="1">
    <source>
        <dbReference type="ARBA" id="ARBA00023033"/>
    </source>
</evidence>
<evidence type="ECO:0000313" key="3">
    <source>
        <dbReference type="EMBL" id="CAD7255582.1"/>
    </source>
</evidence>
<gene>
    <name evidence="3" type="ORF">DSTB1V02_LOCUS15327</name>
</gene>
<dbReference type="GO" id="GO:0005506">
    <property type="term" value="F:iron ion binding"/>
    <property type="evidence" value="ECO:0007669"/>
    <property type="project" value="InterPro"/>
</dbReference>
<feature type="region of interest" description="Disordered" evidence="2">
    <location>
        <begin position="26"/>
        <end position="46"/>
    </location>
</feature>
<dbReference type="EMBL" id="CAJPEV010035925">
    <property type="protein sequence ID" value="CAG0909609.1"/>
    <property type="molecule type" value="Genomic_DNA"/>
</dbReference>
<keyword evidence="1" id="KW-0560">Oxidoreductase</keyword>
<protein>
    <submittedName>
        <fullName evidence="3">Uncharacterized protein</fullName>
    </submittedName>
</protein>
<evidence type="ECO:0000313" key="4">
    <source>
        <dbReference type="Proteomes" id="UP000677054"/>
    </source>
</evidence>
<feature type="region of interest" description="Disordered" evidence="2">
    <location>
        <begin position="141"/>
        <end position="164"/>
    </location>
</feature>
<reference evidence="3" key="1">
    <citation type="submission" date="2020-11" db="EMBL/GenBank/DDBJ databases">
        <authorList>
            <person name="Tran Van P."/>
        </authorList>
    </citation>
    <scope>NUCLEOTIDE SEQUENCE</scope>
</reference>
<evidence type="ECO:0000256" key="2">
    <source>
        <dbReference type="SAM" id="MobiDB-lite"/>
    </source>
</evidence>
<dbReference type="Proteomes" id="UP000677054">
    <property type="component" value="Unassembled WGS sequence"/>
</dbReference>
<accession>A0A7R9FUL4</accession>
<name>A0A7R9FUL4_9CRUS</name>
<organism evidence="3">
    <name type="scientific">Darwinula stevensoni</name>
    <dbReference type="NCBI Taxonomy" id="69355"/>
    <lineage>
        <taxon>Eukaryota</taxon>
        <taxon>Metazoa</taxon>
        <taxon>Ecdysozoa</taxon>
        <taxon>Arthropoda</taxon>
        <taxon>Crustacea</taxon>
        <taxon>Oligostraca</taxon>
        <taxon>Ostracoda</taxon>
        <taxon>Podocopa</taxon>
        <taxon>Podocopida</taxon>
        <taxon>Darwinulocopina</taxon>
        <taxon>Darwinuloidea</taxon>
        <taxon>Darwinulidae</taxon>
        <taxon>Darwinula</taxon>
    </lineage>
</organism>
<dbReference type="OrthoDB" id="10071842at2759"/>
<sequence length="164" mass="18340">GLKLSREGLQFLIDAIDQQGEECVRESGHVRGHNRPRGSSDRFQRPHRRCRCSNRPLLCYGYDVTGYDVTGYDVTGYDVTGYDVTGYDVTATLLTVTTHWLAMHTAVQRKLRDGLKKAGPFTPESIYLDSVVDETLRLPQTSTSTAAKSSKEPSYMSPLMPFTT</sequence>